<dbReference type="AlphaFoldDB" id="A0A7G9FSV6"/>
<evidence type="ECO:0000313" key="2">
    <source>
        <dbReference type="Proteomes" id="UP000515981"/>
    </source>
</evidence>
<accession>A0A7G9FSV6</accession>
<dbReference type="PROSITE" id="PS51257">
    <property type="entry name" value="PROKAR_LIPOPROTEIN"/>
    <property type="match status" value="1"/>
</dbReference>
<dbReference type="RefSeq" id="WP_249325551.1">
    <property type="nucleotide sequence ID" value="NZ_CP060633.1"/>
</dbReference>
<organism evidence="1 2">
    <name type="scientific">Simiaoa sunii</name>
    <dbReference type="NCBI Taxonomy" id="2763672"/>
    <lineage>
        <taxon>Bacteria</taxon>
        <taxon>Bacillati</taxon>
        <taxon>Bacillota</taxon>
        <taxon>Clostridia</taxon>
        <taxon>Lachnospirales</taxon>
        <taxon>Lachnospiraceae</taxon>
        <taxon>Simiaoa</taxon>
    </lineage>
</organism>
<dbReference type="EMBL" id="CP060633">
    <property type="protein sequence ID" value="QNM01638.1"/>
    <property type="molecule type" value="Genomic_DNA"/>
</dbReference>
<dbReference type="Proteomes" id="UP000515981">
    <property type="component" value="Chromosome"/>
</dbReference>
<gene>
    <name evidence="1" type="ORF">H9Q77_11050</name>
</gene>
<proteinExistence type="predicted"/>
<sequence>MGKKWIVGLMILAALWAMTGCGKQEMIRCEYTNEAAGFTLSIDRPVEWTAKLVEGWPATETEEASPDEGIRLYTDDSQESSVYFCNSFSPYYVGDENDLETMEVNEELTALHGIETSGEGVSESYVFKGDFTGQGFYNITISMSQKDYKKYKKIISQMVASCQIREWEPENATVSENIENVENTANNDLMIRGTLLDRTIRKEDTDNKYKIVDEVELY</sequence>
<name>A0A7G9FSV6_9FIRM</name>
<evidence type="ECO:0000313" key="1">
    <source>
        <dbReference type="EMBL" id="QNM01638.1"/>
    </source>
</evidence>
<dbReference type="KEGG" id="ssun:H9Q77_11050"/>
<keyword evidence="2" id="KW-1185">Reference proteome</keyword>
<protein>
    <submittedName>
        <fullName evidence="1">Uncharacterized protein</fullName>
    </submittedName>
</protein>
<reference evidence="1 2" key="1">
    <citation type="submission" date="2020-08" db="EMBL/GenBank/DDBJ databases">
        <authorList>
            <person name="Liu C."/>
            <person name="Sun Q."/>
        </authorList>
    </citation>
    <scope>NUCLEOTIDE SEQUENCE [LARGE SCALE GENOMIC DNA]</scope>
    <source>
        <strain evidence="1 2">NSJ-8</strain>
    </source>
</reference>